<organism evidence="3 4">
    <name type="scientific">Ensifer adhaerens</name>
    <name type="common">Sinorhizobium morelense</name>
    <dbReference type="NCBI Taxonomy" id="106592"/>
    <lineage>
        <taxon>Bacteria</taxon>
        <taxon>Pseudomonadati</taxon>
        <taxon>Pseudomonadota</taxon>
        <taxon>Alphaproteobacteria</taxon>
        <taxon>Hyphomicrobiales</taxon>
        <taxon>Rhizobiaceae</taxon>
        <taxon>Sinorhizobium/Ensifer group</taxon>
        <taxon>Ensifer</taxon>
    </lineage>
</organism>
<feature type="compositionally biased region" description="Low complexity" evidence="1">
    <location>
        <begin position="39"/>
        <end position="52"/>
    </location>
</feature>
<feature type="signal peptide" evidence="2">
    <location>
        <begin position="1"/>
        <end position="28"/>
    </location>
</feature>
<dbReference type="EMBL" id="CP121308">
    <property type="protein sequence ID" value="WFP90105.1"/>
    <property type="molecule type" value="Genomic_DNA"/>
</dbReference>
<sequence>MTKLFNSLLLGSAMALVLVATPIGSAYSQDKPPADKPAGDQAAGDQPAGDQPSADQPPADQMVGGLDAYAAAEDPPVFDDPDKAIGEFKARLAADDFDGLAKLLGLNAEKLKDSEGVKDTFALIREGAARNVVVRDLEGRKILQIGDRLWPLPFPLTKGDDGKWAFDTYVGLEEIVNRRVGENELQAIDTVEAYVDAQKEYASEDRDSDGVLEYAQKLISTPGQTDGLYWPADQGDGESPVGDSISEAALEKAKAGEGYFGYRFRILTSQGDNIAGGRYDYVINGNMIGGFALIAWPVTYAETGVKTFVVNQQGIVYERDLGPSTEAIVPFIDRFDPDDKWSVVDD</sequence>
<evidence type="ECO:0000256" key="1">
    <source>
        <dbReference type="SAM" id="MobiDB-lite"/>
    </source>
</evidence>
<dbReference type="Proteomes" id="UP001214094">
    <property type="component" value="Chromosome"/>
</dbReference>
<evidence type="ECO:0000256" key="2">
    <source>
        <dbReference type="SAM" id="SignalP"/>
    </source>
</evidence>
<feature type="chain" id="PRO_5047352159" evidence="2">
    <location>
        <begin position="29"/>
        <end position="346"/>
    </location>
</feature>
<gene>
    <name evidence="3" type="ORF">P4B07_16290</name>
</gene>
<reference evidence="3 4" key="1">
    <citation type="submission" date="2023-03" db="EMBL/GenBank/DDBJ databases">
        <title>Comparative genome and transcriptome analysis combination mining strategies for increasing vitamin B12 production of Ensifer adhaerens strain.</title>
        <authorList>
            <person name="Yongheng L."/>
        </authorList>
    </citation>
    <scope>NUCLEOTIDE SEQUENCE [LARGE SCALE GENOMIC DNA]</scope>
    <source>
        <strain evidence="3 4">Casida A-T305</strain>
    </source>
</reference>
<evidence type="ECO:0000313" key="4">
    <source>
        <dbReference type="Proteomes" id="UP001214094"/>
    </source>
</evidence>
<evidence type="ECO:0000313" key="3">
    <source>
        <dbReference type="EMBL" id="WFP90105.1"/>
    </source>
</evidence>
<keyword evidence="4" id="KW-1185">Reference proteome</keyword>
<accession>A0ABY8HEZ9</accession>
<dbReference type="RefSeq" id="WP_034787236.1">
    <property type="nucleotide sequence ID" value="NZ_CP015880.1"/>
</dbReference>
<keyword evidence="2" id="KW-0732">Signal</keyword>
<dbReference type="GeneID" id="29517823"/>
<dbReference type="InterPro" id="IPR021556">
    <property type="entry name" value="DUF2950"/>
</dbReference>
<proteinExistence type="predicted"/>
<dbReference type="Pfam" id="PF11453">
    <property type="entry name" value="DUF2950"/>
    <property type="match status" value="1"/>
</dbReference>
<feature type="region of interest" description="Disordered" evidence="1">
    <location>
        <begin position="26"/>
        <end position="66"/>
    </location>
</feature>
<protein>
    <submittedName>
        <fullName evidence="3">DUF2950 domain-containing protein</fullName>
    </submittedName>
</protein>
<name>A0ABY8HEZ9_ENSAD</name>